<feature type="region of interest" description="Disordered" evidence="1">
    <location>
        <begin position="1"/>
        <end position="20"/>
    </location>
</feature>
<feature type="domain" description="DUF7932" evidence="2">
    <location>
        <begin position="354"/>
        <end position="483"/>
    </location>
</feature>
<evidence type="ECO:0000259" key="2">
    <source>
        <dbReference type="Pfam" id="PF25560"/>
    </source>
</evidence>
<dbReference type="InterPro" id="IPR057692">
    <property type="entry name" value="DUF7932"/>
</dbReference>
<accession>A0A2J6QDJ6</accession>
<organism evidence="3 4">
    <name type="scientific">Hyaloscypha hepaticicola</name>
    <dbReference type="NCBI Taxonomy" id="2082293"/>
    <lineage>
        <taxon>Eukaryota</taxon>
        <taxon>Fungi</taxon>
        <taxon>Dikarya</taxon>
        <taxon>Ascomycota</taxon>
        <taxon>Pezizomycotina</taxon>
        <taxon>Leotiomycetes</taxon>
        <taxon>Helotiales</taxon>
        <taxon>Hyaloscyphaceae</taxon>
        <taxon>Hyaloscypha</taxon>
    </lineage>
</organism>
<dbReference type="Proteomes" id="UP000235672">
    <property type="component" value="Unassembled WGS sequence"/>
</dbReference>
<feature type="compositionally biased region" description="Gly residues" evidence="1">
    <location>
        <begin position="190"/>
        <end position="202"/>
    </location>
</feature>
<proteinExistence type="predicted"/>
<dbReference type="STRING" id="1745343.A0A2J6QDJ6"/>
<name>A0A2J6QDJ6_9HELO</name>
<protein>
    <recommendedName>
        <fullName evidence="2">DUF7932 domain-containing protein</fullName>
    </recommendedName>
</protein>
<reference evidence="3 4" key="1">
    <citation type="submission" date="2016-05" db="EMBL/GenBank/DDBJ databases">
        <title>A degradative enzymes factory behind the ericoid mycorrhizal symbiosis.</title>
        <authorList>
            <consortium name="DOE Joint Genome Institute"/>
            <person name="Martino E."/>
            <person name="Morin E."/>
            <person name="Grelet G."/>
            <person name="Kuo A."/>
            <person name="Kohler A."/>
            <person name="Daghino S."/>
            <person name="Barry K."/>
            <person name="Choi C."/>
            <person name="Cichocki N."/>
            <person name="Clum A."/>
            <person name="Copeland A."/>
            <person name="Hainaut M."/>
            <person name="Haridas S."/>
            <person name="Labutti K."/>
            <person name="Lindquist E."/>
            <person name="Lipzen A."/>
            <person name="Khouja H.-R."/>
            <person name="Murat C."/>
            <person name="Ohm R."/>
            <person name="Olson A."/>
            <person name="Spatafora J."/>
            <person name="Veneault-Fourrey C."/>
            <person name="Henrissat B."/>
            <person name="Grigoriev I."/>
            <person name="Martin F."/>
            <person name="Perotto S."/>
        </authorList>
    </citation>
    <scope>NUCLEOTIDE SEQUENCE [LARGE SCALE GENOMIC DNA]</scope>
    <source>
        <strain evidence="3 4">UAMH 7357</strain>
    </source>
</reference>
<feature type="compositionally biased region" description="Gly residues" evidence="1">
    <location>
        <begin position="136"/>
        <end position="157"/>
    </location>
</feature>
<evidence type="ECO:0000313" key="3">
    <source>
        <dbReference type="EMBL" id="PMD24345.1"/>
    </source>
</evidence>
<evidence type="ECO:0000313" key="4">
    <source>
        <dbReference type="Proteomes" id="UP000235672"/>
    </source>
</evidence>
<gene>
    <name evidence="3" type="ORF">NA56DRAFT_643565</name>
</gene>
<dbReference type="EMBL" id="KZ613473">
    <property type="protein sequence ID" value="PMD24345.1"/>
    <property type="molecule type" value="Genomic_DNA"/>
</dbReference>
<evidence type="ECO:0000256" key="1">
    <source>
        <dbReference type="SAM" id="MobiDB-lite"/>
    </source>
</evidence>
<dbReference type="AlphaFoldDB" id="A0A2J6QDJ6"/>
<dbReference type="OrthoDB" id="5319158at2759"/>
<feature type="region of interest" description="Disordered" evidence="1">
    <location>
        <begin position="182"/>
        <end position="202"/>
    </location>
</feature>
<feature type="region of interest" description="Disordered" evidence="1">
    <location>
        <begin position="105"/>
        <end position="157"/>
    </location>
</feature>
<dbReference type="Pfam" id="PF25560">
    <property type="entry name" value="DUF7932"/>
    <property type="match status" value="1"/>
</dbReference>
<sequence length="1158" mass="127367">MSRPVVLSVNGRNGSDVTDERQVEQNRELIRRAAVSINGAHGANAPPAHRGEPAGTLYVELTESPTHPEGFVVRTLMQVPENRNPTATEILPQKNVVFEAVGGDGEAGRRGCDGQSGMDGTPGEDATKVQDATAGTPGGNGGNAGTGTNGGDAGNGGQVRLYVDEDKTHLLLAASWEVRGGKGGVKGEHGTPGPGGKGGKGGQGITWKEQNGYQYKCTPNCAGRTTAPASNVRSISKRDPRMLMVQGIGQQVSAGSNMQTAVARLAQYRANTVRDTAGLCECSGGNGHCTGCDALPVFQERSRVKGDDGVDGQRGEKPTDPLFCGRDGRPGEGLIIVKPKTVGGVEKQYRSRYQLELVDFDLEDENADDIFEPGEHLFIRRIRVKNSGGMPSPTRETRIEIEASESLQPLPGKDSVAYVPSIPAGQIVTLPGSIKVLIREPDMFVHGGQPYKMATTIALKATMPGLNRRLDNFDFQKSFEIRYPLELQTIDYLHSVAQGSKNKISMQIHNQSNKIFGVGRNSPRRAEVKISIASEVGSLRSASGIWSPEVFQETEKVPARSTIDMSQVFKISHRAKDHAYTSVHVQFFISSPGPAPASGRSLGDLGIPMRLTQSFDLKIQISAAHIYDEEAGILVVTNVKTPPERFEAIGEFIRKELRLKMDVWNVSQYGGLIQQDQNEEEDENTINVLEQYRGRTIILLGNKFEHFGLREQTMINLCESEVVGNESFAGSSCLLLGSEAEKSKKDAWLKHSVFPVTHKISEISTQVTESATFKTRAALSQSISEQRVSGKPTSQAYKIESQPKWYYGGAKVSVKRHAKQAQSFLRSNLPQERFWVCPVYPRIDGARIQPGYVAIWHGLPSNRNIFATESKKLLKERGKPTKLHPFDSFNIICSLPYSVRIDLLCSFDRESATAVEEKEDEHVSIVSQDSANYSDEILNAVQFSLEEDVSHEIQNYLGPSPIFNNISLGEPHNPSNQFKIHFPCLSTILQALEASHGTFARVLEIIQMAIAATNPQTMGQVARAITLPIGQRRAQLKSYLTLRVETILMHKGYTPDSLREFRITTQAKHSRFNSSKRDTGKLIEERNRQFVKVPTNEYRKGRLTTEDLVEGTELCTESEWDARSRELEKTKVALKRSITRAMTKRGKMSTLKLTTVGE</sequence>
<keyword evidence="4" id="KW-1185">Reference proteome</keyword>